<dbReference type="Proteomes" id="UP000694404">
    <property type="component" value="Unplaced"/>
</dbReference>
<dbReference type="GO" id="GO:0098632">
    <property type="term" value="F:cell-cell adhesion mediator activity"/>
    <property type="evidence" value="ECO:0007669"/>
    <property type="project" value="TreeGrafter"/>
</dbReference>
<dbReference type="SMART" id="SM00408">
    <property type="entry name" value="IGc2"/>
    <property type="match status" value="3"/>
</dbReference>
<feature type="domain" description="Ig-like" evidence="3">
    <location>
        <begin position="34"/>
        <end position="127"/>
    </location>
</feature>
<keyword evidence="5" id="KW-1185">Reference proteome</keyword>
<sequence length="379" mass="41420">STHQPPAHQLFGGLTYQLFGSGRGKRQSEGGFPPYIIDHPTDLVVRWDQPATLNCRVAGSPAPTIAWYRNGEYVETSKDNVYSQRTLLPDGSLFFLRLNQRKGQSDEGVYTCVATNHLGTASSKNASLYIAALREDFRLQPSDLLVTVGEQVLLECVPPRGHPEPTISWKKDGVSISQKVSSGKLLMVHAQRSDAGLYMCVASNQAGQRESKAALVSVLEKPTFTHRPSDIVAKFGSTVQLGCGVEGDPLPKVWWHKEHGELPWGRYVVYIRRLNTLRIHYVTTLDSGRYICTAQNQVGTASAKASLTVQGKQLHAAFTASSMAGLGHAHGQQRDLSAQHTLLPERPGNWGRQIAVTSDWAHVTSLPYSSTSPISSGPL</sequence>
<dbReference type="GeneTree" id="ENSGT00940000155457"/>
<dbReference type="GO" id="GO:0030424">
    <property type="term" value="C:axon"/>
    <property type="evidence" value="ECO:0007669"/>
    <property type="project" value="TreeGrafter"/>
</dbReference>
<dbReference type="InterPro" id="IPR013098">
    <property type="entry name" value="Ig_I-set"/>
</dbReference>
<dbReference type="FunFam" id="2.60.40.10:FF:002530">
    <property type="entry name" value="CBN-SAX-3 protein"/>
    <property type="match status" value="1"/>
</dbReference>
<organism evidence="4 5">
    <name type="scientific">Chelonoidis abingdonii</name>
    <name type="common">Abingdon island giant tortoise</name>
    <name type="synonym">Testudo abingdonii</name>
    <dbReference type="NCBI Taxonomy" id="106734"/>
    <lineage>
        <taxon>Eukaryota</taxon>
        <taxon>Metazoa</taxon>
        <taxon>Chordata</taxon>
        <taxon>Craniata</taxon>
        <taxon>Vertebrata</taxon>
        <taxon>Euteleostomi</taxon>
        <taxon>Archelosauria</taxon>
        <taxon>Testudinata</taxon>
        <taxon>Testudines</taxon>
        <taxon>Cryptodira</taxon>
        <taxon>Durocryptodira</taxon>
        <taxon>Testudinoidea</taxon>
        <taxon>Testudinidae</taxon>
        <taxon>Chelonoidis</taxon>
    </lineage>
</organism>
<dbReference type="PROSITE" id="PS50835">
    <property type="entry name" value="IG_LIKE"/>
    <property type="match status" value="3"/>
</dbReference>
<evidence type="ECO:0000256" key="2">
    <source>
        <dbReference type="ARBA" id="ARBA00023319"/>
    </source>
</evidence>
<dbReference type="PANTHER" id="PTHR10075">
    <property type="entry name" value="BASIGIN RELATED"/>
    <property type="match status" value="1"/>
</dbReference>
<dbReference type="FunFam" id="2.60.40.10:FF:000032">
    <property type="entry name" value="palladin isoform X1"/>
    <property type="match status" value="1"/>
</dbReference>
<reference evidence="4" key="2">
    <citation type="submission" date="2025-09" db="UniProtKB">
        <authorList>
            <consortium name="Ensembl"/>
        </authorList>
    </citation>
    <scope>IDENTIFICATION</scope>
</reference>
<dbReference type="Gene3D" id="2.60.40.10">
    <property type="entry name" value="Immunoglobulins"/>
    <property type="match status" value="3"/>
</dbReference>
<dbReference type="InterPro" id="IPR007110">
    <property type="entry name" value="Ig-like_dom"/>
</dbReference>
<dbReference type="SMART" id="SM00409">
    <property type="entry name" value="IG"/>
    <property type="match status" value="3"/>
</dbReference>
<evidence type="ECO:0000259" key="3">
    <source>
        <dbReference type="PROSITE" id="PS50835"/>
    </source>
</evidence>
<dbReference type="InterPro" id="IPR003599">
    <property type="entry name" value="Ig_sub"/>
</dbReference>
<dbReference type="InterPro" id="IPR003598">
    <property type="entry name" value="Ig_sub2"/>
</dbReference>
<keyword evidence="2" id="KW-0393">Immunoglobulin domain</keyword>
<dbReference type="GO" id="GO:0005886">
    <property type="term" value="C:plasma membrane"/>
    <property type="evidence" value="ECO:0007669"/>
    <property type="project" value="TreeGrafter"/>
</dbReference>
<evidence type="ECO:0000313" key="5">
    <source>
        <dbReference type="Proteomes" id="UP000694404"/>
    </source>
</evidence>
<feature type="domain" description="Ig-like" evidence="3">
    <location>
        <begin position="222"/>
        <end position="308"/>
    </location>
</feature>
<name>A0A8C0H4D7_CHEAB</name>
<protein>
    <recommendedName>
        <fullName evidence="3">Ig-like domain-containing protein</fullName>
    </recommendedName>
</protein>
<dbReference type="GO" id="GO:0070593">
    <property type="term" value="P:dendrite self-avoidance"/>
    <property type="evidence" value="ECO:0007669"/>
    <property type="project" value="TreeGrafter"/>
</dbReference>
<dbReference type="Pfam" id="PF07679">
    <property type="entry name" value="I-set"/>
    <property type="match status" value="2"/>
</dbReference>
<dbReference type="PANTHER" id="PTHR10075:SF103">
    <property type="entry name" value="ROUNDABOUT HOMOLOG 4"/>
    <property type="match status" value="1"/>
</dbReference>
<evidence type="ECO:0000256" key="1">
    <source>
        <dbReference type="ARBA" id="ARBA00023157"/>
    </source>
</evidence>
<dbReference type="GO" id="GO:0007156">
    <property type="term" value="P:homophilic cell adhesion via plasma membrane adhesion molecules"/>
    <property type="evidence" value="ECO:0007669"/>
    <property type="project" value="TreeGrafter"/>
</dbReference>
<dbReference type="SUPFAM" id="SSF48726">
    <property type="entry name" value="Immunoglobulin"/>
    <property type="match status" value="3"/>
</dbReference>
<proteinExistence type="predicted"/>
<dbReference type="Ensembl" id="ENSCABT00000019743.1">
    <property type="protein sequence ID" value="ENSCABP00000018007.1"/>
    <property type="gene ID" value="ENSCABG00000013376.1"/>
</dbReference>
<dbReference type="AlphaFoldDB" id="A0A8C0H4D7"/>
<keyword evidence="1" id="KW-1015">Disulfide bond</keyword>
<dbReference type="Pfam" id="PF13927">
    <property type="entry name" value="Ig_3"/>
    <property type="match status" value="1"/>
</dbReference>
<accession>A0A8C0H4D7</accession>
<dbReference type="GO" id="GO:0007411">
    <property type="term" value="P:axon guidance"/>
    <property type="evidence" value="ECO:0007669"/>
    <property type="project" value="TreeGrafter"/>
</dbReference>
<dbReference type="InterPro" id="IPR036179">
    <property type="entry name" value="Ig-like_dom_sf"/>
</dbReference>
<evidence type="ECO:0000313" key="4">
    <source>
        <dbReference type="Ensembl" id="ENSCABP00000018007.1"/>
    </source>
</evidence>
<dbReference type="FunFam" id="2.60.40.10:FF:000840">
    <property type="entry name" value="Roundabout guidance receptor 4"/>
    <property type="match status" value="1"/>
</dbReference>
<dbReference type="InterPro" id="IPR013783">
    <property type="entry name" value="Ig-like_fold"/>
</dbReference>
<feature type="domain" description="Ig-like" evidence="3">
    <location>
        <begin position="135"/>
        <end position="217"/>
    </location>
</feature>
<reference evidence="4" key="1">
    <citation type="submission" date="2025-08" db="UniProtKB">
        <authorList>
            <consortium name="Ensembl"/>
        </authorList>
    </citation>
    <scope>IDENTIFICATION</scope>
</reference>